<evidence type="ECO:0000256" key="4">
    <source>
        <dbReference type="ARBA" id="ARBA00023136"/>
    </source>
</evidence>
<evidence type="ECO:0000256" key="1">
    <source>
        <dbReference type="ARBA" id="ARBA00004370"/>
    </source>
</evidence>
<comment type="subcellular location">
    <subcellularLocation>
        <location evidence="1">Membrane</location>
    </subcellularLocation>
</comment>
<reference evidence="7 8" key="1">
    <citation type="submission" date="2024-05" db="EMBL/GenBank/DDBJ databases">
        <authorList>
            <person name="Duchaud E."/>
        </authorList>
    </citation>
    <scope>NUCLEOTIDE SEQUENCE [LARGE SCALE GENOMIC DNA]</scope>
    <source>
        <strain evidence="7">Ena-SAMPLE-TAB-13-05-2024-13:56:06:370-140308</strain>
    </source>
</reference>
<evidence type="ECO:0000256" key="3">
    <source>
        <dbReference type="ARBA" id="ARBA00022989"/>
    </source>
</evidence>
<keyword evidence="3 5" id="KW-1133">Transmembrane helix</keyword>
<dbReference type="InterPro" id="IPR006694">
    <property type="entry name" value="Fatty_acid_hydroxylase"/>
</dbReference>
<dbReference type="EC" id="1.14.19.20" evidence="7"/>
<evidence type="ECO:0000259" key="6">
    <source>
        <dbReference type="Pfam" id="PF04116"/>
    </source>
</evidence>
<dbReference type="InterPro" id="IPR050307">
    <property type="entry name" value="Sterol_Desaturase_Related"/>
</dbReference>
<evidence type="ECO:0000256" key="5">
    <source>
        <dbReference type="SAM" id="Phobius"/>
    </source>
</evidence>
<keyword evidence="2 5" id="KW-0812">Transmembrane</keyword>
<evidence type="ECO:0000313" key="7">
    <source>
        <dbReference type="EMBL" id="CAL2102697.1"/>
    </source>
</evidence>
<keyword evidence="4 5" id="KW-0472">Membrane</keyword>
<dbReference type="Proteomes" id="UP001497527">
    <property type="component" value="Unassembled WGS sequence"/>
</dbReference>
<evidence type="ECO:0000256" key="2">
    <source>
        <dbReference type="ARBA" id="ARBA00022692"/>
    </source>
</evidence>
<keyword evidence="7" id="KW-0560">Oxidoreductase</keyword>
<protein>
    <submittedName>
        <fullName evidence="7">Delta7-sterol 5-desaturase</fullName>
        <ecNumber evidence="7">1.14.19.20</ecNumber>
    </submittedName>
</protein>
<feature type="transmembrane region" description="Helical" evidence="5">
    <location>
        <begin position="60"/>
        <end position="81"/>
    </location>
</feature>
<dbReference type="RefSeq" id="WP_348716273.1">
    <property type="nucleotide sequence ID" value="NZ_CAXJIO010000011.1"/>
</dbReference>
<feature type="transmembrane region" description="Helical" evidence="5">
    <location>
        <begin position="20"/>
        <end position="39"/>
    </location>
</feature>
<organism evidence="7 8">
    <name type="scientific">Tenacibaculum polynesiense</name>
    <dbReference type="NCBI Taxonomy" id="3137857"/>
    <lineage>
        <taxon>Bacteria</taxon>
        <taxon>Pseudomonadati</taxon>
        <taxon>Bacteroidota</taxon>
        <taxon>Flavobacteriia</taxon>
        <taxon>Flavobacteriales</taxon>
        <taxon>Flavobacteriaceae</taxon>
        <taxon>Tenacibaculum</taxon>
    </lineage>
</organism>
<accession>A0ABM9PAT1</accession>
<keyword evidence="8" id="KW-1185">Reference proteome</keyword>
<dbReference type="Pfam" id="PF04116">
    <property type="entry name" value="FA_hydroxylase"/>
    <property type="match status" value="1"/>
</dbReference>
<sequence length="257" mass="31334">MILDNSFIHFWFRSASTVLVRYLLFASITFLLFYILFKKQLWFRKIQKKLPKFKDYKRDFGYSIVSVTIFATVSLIVFYYLKPYTNIYYNFNEYSNLYYALSWIWIFFLHDTYFYWIHRWMHRPKWYRKVHLIHHKSTNPSPWTAYAFHPFEAFLEALIAPLIAFTLPVHISSIGLFFLFQIGYNVYGHLGFELYPKGFHKTWIGKWVNTSVAHNLHHKKFHGNYGLYFLFWDRIMGTLREDYDISFEETTSRNSKP</sequence>
<comment type="caution">
    <text evidence="7">The sequence shown here is derived from an EMBL/GenBank/DDBJ whole genome shotgun (WGS) entry which is preliminary data.</text>
</comment>
<name>A0ABM9PAT1_9FLAO</name>
<gene>
    <name evidence="7" type="ORF">T190423A01A_20448</name>
</gene>
<dbReference type="PANTHER" id="PTHR11863">
    <property type="entry name" value="STEROL DESATURASE"/>
    <property type="match status" value="1"/>
</dbReference>
<proteinExistence type="predicted"/>
<dbReference type="GO" id="GO:0050046">
    <property type="term" value="F:delta7-sterol 5(6)-desaturase activity"/>
    <property type="evidence" value="ECO:0007669"/>
    <property type="project" value="UniProtKB-EC"/>
</dbReference>
<evidence type="ECO:0000313" key="8">
    <source>
        <dbReference type="Proteomes" id="UP001497527"/>
    </source>
</evidence>
<feature type="transmembrane region" description="Helical" evidence="5">
    <location>
        <begin position="97"/>
        <end position="116"/>
    </location>
</feature>
<dbReference type="EMBL" id="CAXJIO010000011">
    <property type="protein sequence ID" value="CAL2102697.1"/>
    <property type="molecule type" value="Genomic_DNA"/>
</dbReference>
<feature type="transmembrane region" description="Helical" evidence="5">
    <location>
        <begin position="158"/>
        <end position="180"/>
    </location>
</feature>
<feature type="domain" description="Fatty acid hydroxylase" evidence="6">
    <location>
        <begin position="104"/>
        <end position="238"/>
    </location>
</feature>